<dbReference type="Proteomes" id="UP000001508">
    <property type="component" value="Chromosome"/>
</dbReference>
<keyword evidence="18" id="KW-1185">Reference proteome</keyword>
<dbReference type="NCBIfam" id="TIGR02120">
    <property type="entry name" value="GspF"/>
    <property type="match status" value="1"/>
</dbReference>
<evidence type="ECO:0000259" key="16">
    <source>
        <dbReference type="Pfam" id="PF00482"/>
    </source>
</evidence>
<dbReference type="GO" id="GO:0015627">
    <property type="term" value="C:type II protein secretion system complex"/>
    <property type="evidence" value="ECO:0007669"/>
    <property type="project" value="InterPro"/>
</dbReference>
<dbReference type="PRINTS" id="PR00812">
    <property type="entry name" value="BCTERIALGSPF"/>
</dbReference>
<dbReference type="InterPro" id="IPR001992">
    <property type="entry name" value="T2SS_GspF/T4SS_PilC_CS"/>
</dbReference>
<comment type="function">
    <text evidence="1">Component of the type II secretion system inner membrane complex required for the energy-dependent secretion of extracellular factors such as proteases and toxins from the periplasm.</text>
</comment>
<keyword evidence="5" id="KW-1003">Cell membrane</keyword>
<dbReference type="Pfam" id="PF00482">
    <property type="entry name" value="T2SSF"/>
    <property type="match status" value="2"/>
</dbReference>
<dbReference type="GO" id="GO:0015628">
    <property type="term" value="P:protein secretion by the type II secretion system"/>
    <property type="evidence" value="ECO:0007669"/>
    <property type="project" value="InterPro"/>
</dbReference>
<gene>
    <name evidence="17" type="ordered locus">DaAHT2_2258</name>
</gene>
<evidence type="ECO:0000256" key="11">
    <source>
        <dbReference type="ARBA" id="ARBA00022989"/>
    </source>
</evidence>
<keyword evidence="8" id="KW-0479">Metal-binding</keyword>
<evidence type="ECO:0000256" key="15">
    <source>
        <dbReference type="SAM" id="Phobius"/>
    </source>
</evidence>
<dbReference type="GO" id="GO:0046872">
    <property type="term" value="F:metal ion binding"/>
    <property type="evidence" value="ECO:0007669"/>
    <property type="project" value="UniProtKB-KW"/>
</dbReference>
<evidence type="ECO:0000256" key="5">
    <source>
        <dbReference type="ARBA" id="ARBA00022475"/>
    </source>
</evidence>
<evidence type="ECO:0000256" key="12">
    <source>
        <dbReference type="ARBA" id="ARBA00023136"/>
    </source>
</evidence>
<dbReference type="GO" id="GO:0005886">
    <property type="term" value="C:plasma membrane"/>
    <property type="evidence" value="ECO:0007669"/>
    <property type="project" value="UniProtKB-SubCell"/>
</dbReference>
<feature type="transmembrane region" description="Helical" evidence="15">
    <location>
        <begin position="376"/>
        <end position="397"/>
    </location>
</feature>
<evidence type="ECO:0000256" key="13">
    <source>
        <dbReference type="ARBA" id="ARBA00030750"/>
    </source>
</evidence>
<keyword evidence="11 15" id="KW-1133">Transmembrane helix</keyword>
<comment type="similarity">
    <text evidence="3 14">Belongs to the GSP F family.</text>
</comment>
<evidence type="ECO:0000256" key="6">
    <source>
        <dbReference type="ARBA" id="ARBA00022519"/>
    </source>
</evidence>
<name>D6Z6F8_DESAT</name>
<evidence type="ECO:0000313" key="17">
    <source>
        <dbReference type="EMBL" id="ADH86923.1"/>
    </source>
</evidence>
<dbReference type="InterPro" id="IPR011850">
    <property type="entry name" value="T2SS_GspF"/>
</dbReference>
<evidence type="ECO:0000313" key="18">
    <source>
        <dbReference type="Proteomes" id="UP000001508"/>
    </source>
</evidence>
<dbReference type="FunFam" id="1.20.81.30:FF:000001">
    <property type="entry name" value="Type II secretion system protein F"/>
    <property type="match status" value="2"/>
</dbReference>
<organism evidence="17 18">
    <name type="scientific">Desulfurivibrio alkaliphilus (strain DSM 19089 / UNIQEM U267 / AHT2)</name>
    <dbReference type="NCBI Taxonomy" id="589865"/>
    <lineage>
        <taxon>Bacteria</taxon>
        <taxon>Pseudomonadati</taxon>
        <taxon>Thermodesulfobacteriota</taxon>
        <taxon>Desulfobulbia</taxon>
        <taxon>Desulfobulbales</taxon>
        <taxon>Desulfobulbaceae</taxon>
        <taxon>Desulfurivibrio</taxon>
    </lineage>
</organism>
<dbReference type="HOGENOM" id="CLU_035032_0_1_7"/>
<dbReference type="InterPro" id="IPR003004">
    <property type="entry name" value="GspF/PilC"/>
</dbReference>
<accession>D6Z6F8</accession>
<feature type="transmembrane region" description="Helical" evidence="15">
    <location>
        <begin position="222"/>
        <end position="242"/>
    </location>
</feature>
<feature type="domain" description="Type II secretion system protein GspF" evidence="16">
    <location>
        <begin position="273"/>
        <end position="395"/>
    </location>
</feature>
<reference evidence="18" key="1">
    <citation type="submission" date="2010-02" db="EMBL/GenBank/DDBJ databases">
        <title>Complete sequence of Desulfurivibrio alkaliphilus AHT2.</title>
        <authorList>
            <consortium name="US DOE Joint Genome Institute"/>
            <person name="Pitluck S."/>
            <person name="Chertkov O."/>
            <person name="Detter J.C."/>
            <person name="Han C."/>
            <person name="Tapia R."/>
            <person name="Larimer F."/>
            <person name="Land M."/>
            <person name="Hauser L."/>
            <person name="Kyrpides N."/>
            <person name="Mikhailova N."/>
            <person name="Sorokin D.Y."/>
            <person name="Muyzer G."/>
            <person name="Woyke T."/>
        </authorList>
    </citation>
    <scope>NUCLEOTIDE SEQUENCE [LARGE SCALE GENOMIC DNA]</scope>
    <source>
        <strain evidence="18">DSM 19089 / UNIQEM U267 / AHT2</strain>
    </source>
</reference>
<dbReference type="PANTHER" id="PTHR30012:SF0">
    <property type="entry name" value="TYPE II SECRETION SYSTEM PROTEIN F-RELATED"/>
    <property type="match status" value="1"/>
</dbReference>
<evidence type="ECO:0000256" key="8">
    <source>
        <dbReference type="ARBA" id="ARBA00022723"/>
    </source>
</evidence>
<keyword evidence="9" id="KW-0106">Calcium</keyword>
<dbReference type="InterPro" id="IPR042094">
    <property type="entry name" value="T2SS_GspF_sf"/>
</dbReference>
<dbReference type="eggNOG" id="COG1459">
    <property type="taxonomic scope" value="Bacteria"/>
</dbReference>
<evidence type="ECO:0000256" key="2">
    <source>
        <dbReference type="ARBA" id="ARBA00004429"/>
    </source>
</evidence>
<dbReference type="InParanoid" id="D6Z6F8"/>
<evidence type="ECO:0000256" key="1">
    <source>
        <dbReference type="ARBA" id="ARBA00002684"/>
    </source>
</evidence>
<dbReference type="OrthoDB" id="9805682at2"/>
<proteinExistence type="inferred from homology"/>
<keyword evidence="4 14" id="KW-0813">Transport</keyword>
<comment type="subcellular location">
    <subcellularLocation>
        <location evidence="2">Cell inner membrane</location>
        <topology evidence="2">Multi-pass membrane protein</topology>
    </subcellularLocation>
    <subcellularLocation>
        <location evidence="14">Cell membrane</location>
        <topology evidence="14">Multi-pass membrane protein</topology>
    </subcellularLocation>
</comment>
<protein>
    <recommendedName>
        <fullName evidence="13">General secretion pathway protein F</fullName>
    </recommendedName>
</protein>
<dbReference type="EMBL" id="CP001940">
    <property type="protein sequence ID" value="ADH86923.1"/>
    <property type="molecule type" value="Genomic_DNA"/>
</dbReference>
<dbReference type="FunCoup" id="D6Z6F8">
    <property type="interactions" value="224"/>
</dbReference>
<evidence type="ECO:0000256" key="9">
    <source>
        <dbReference type="ARBA" id="ARBA00022837"/>
    </source>
</evidence>
<dbReference type="KEGG" id="dak:DaAHT2_2258"/>
<keyword evidence="6" id="KW-0997">Cell inner membrane</keyword>
<sequence length="404" mass="44048">MGAFEYSAVDAAGKTRKGVLEGDTPRQVRQQLREKGLMPLAVNPVAEGRGKSSGRRLGGGRIQASDLAVVTRQLATLVRSGIVLEEALGAVAEQAEKPRLKSVLMAVRSRILEGYAADRALGEFPRVFPELYRATLAAGEQAGHLDVVLERLADYTEARQQLQQKVFLALLYPVLLTVVAFAVISALLVYVVPQVVEVFAHIDQTLPALTVGLIAVSDFLQAHGLVLLLLAVGGFFLARVLLKREQIRRRVHRHLLYLPLLGKFIRTLDAARFARSFSIMIASGVPVLEGLKISSRVVANLTLREALERVRTKVREGASISKAMQAEGYFPPLTIHLIASGEASSNLEQMLDRAAATQERETETVISATMGLFEPLMIVVMGGIILIIVLAILLPIFELNQLVQ</sequence>
<dbReference type="RefSeq" id="WP_013164437.1">
    <property type="nucleotide sequence ID" value="NC_014216.1"/>
</dbReference>
<dbReference type="STRING" id="589865.DaAHT2_2258"/>
<feature type="transmembrane region" description="Helical" evidence="15">
    <location>
        <begin position="166"/>
        <end position="192"/>
    </location>
</feature>
<evidence type="ECO:0000256" key="10">
    <source>
        <dbReference type="ARBA" id="ARBA00022927"/>
    </source>
</evidence>
<keyword evidence="10" id="KW-0653">Protein transport</keyword>
<dbReference type="PANTHER" id="PTHR30012">
    <property type="entry name" value="GENERAL SECRETION PATHWAY PROTEIN"/>
    <property type="match status" value="1"/>
</dbReference>
<evidence type="ECO:0000256" key="7">
    <source>
        <dbReference type="ARBA" id="ARBA00022692"/>
    </source>
</evidence>
<dbReference type="Gene3D" id="1.20.81.30">
    <property type="entry name" value="Type II secretion system (T2SS), domain F"/>
    <property type="match status" value="2"/>
</dbReference>
<feature type="domain" description="Type II secretion system protein GspF" evidence="16">
    <location>
        <begin position="71"/>
        <end position="193"/>
    </location>
</feature>
<dbReference type="AlphaFoldDB" id="D6Z6F8"/>
<dbReference type="PROSITE" id="PS00874">
    <property type="entry name" value="T2SP_F"/>
    <property type="match status" value="1"/>
</dbReference>
<keyword evidence="7 14" id="KW-0812">Transmembrane</keyword>
<evidence type="ECO:0000256" key="3">
    <source>
        <dbReference type="ARBA" id="ARBA00005745"/>
    </source>
</evidence>
<dbReference type="InterPro" id="IPR018076">
    <property type="entry name" value="T2SS_GspF_dom"/>
</dbReference>
<evidence type="ECO:0000256" key="14">
    <source>
        <dbReference type="RuleBase" id="RU003923"/>
    </source>
</evidence>
<evidence type="ECO:0000256" key="4">
    <source>
        <dbReference type="ARBA" id="ARBA00022448"/>
    </source>
</evidence>
<keyword evidence="12 15" id="KW-0472">Membrane</keyword>